<dbReference type="EMBL" id="QDEB01075176">
    <property type="protein sequence ID" value="RZC34974.1"/>
    <property type="molecule type" value="Genomic_DNA"/>
</dbReference>
<dbReference type="PANTHER" id="PTHR10174">
    <property type="entry name" value="ALPHA-TOCOPHEROL TRANSFER PROTEIN-RELATED"/>
    <property type="match status" value="1"/>
</dbReference>
<evidence type="ECO:0000259" key="1">
    <source>
        <dbReference type="PROSITE" id="PS50191"/>
    </source>
</evidence>
<feature type="non-terminal residue" evidence="2">
    <location>
        <position position="199"/>
    </location>
</feature>
<dbReference type="CDD" id="cd00170">
    <property type="entry name" value="SEC14"/>
    <property type="match status" value="1"/>
</dbReference>
<dbReference type="OrthoDB" id="6575879at2759"/>
<dbReference type="InterPro" id="IPR001251">
    <property type="entry name" value="CRAL-TRIO_dom"/>
</dbReference>
<reference evidence="2 3" key="1">
    <citation type="submission" date="2017-03" db="EMBL/GenBank/DDBJ databases">
        <title>Genome of the blue death feigning beetle - Asbolus verrucosus.</title>
        <authorList>
            <person name="Rider S.D."/>
        </authorList>
    </citation>
    <scope>NUCLEOTIDE SEQUENCE [LARGE SCALE GENOMIC DNA]</scope>
    <source>
        <strain evidence="2">Butters</strain>
        <tissue evidence="2">Head and leg muscle</tissue>
    </source>
</reference>
<dbReference type="GO" id="GO:1902936">
    <property type="term" value="F:phosphatidylinositol bisphosphate binding"/>
    <property type="evidence" value="ECO:0007669"/>
    <property type="project" value="TreeGrafter"/>
</dbReference>
<feature type="domain" description="CRAL-TRIO" evidence="1">
    <location>
        <begin position="37"/>
        <end position="196"/>
    </location>
</feature>
<evidence type="ECO:0000313" key="3">
    <source>
        <dbReference type="Proteomes" id="UP000292052"/>
    </source>
</evidence>
<dbReference type="Proteomes" id="UP000292052">
    <property type="component" value="Unassembled WGS sequence"/>
</dbReference>
<dbReference type="PROSITE" id="PS50191">
    <property type="entry name" value="CRAL_TRIO"/>
    <property type="match status" value="1"/>
</dbReference>
<keyword evidence="3" id="KW-1185">Reference proteome</keyword>
<dbReference type="PANTHER" id="PTHR10174:SF222">
    <property type="entry name" value="GH10083P-RELATED"/>
    <property type="match status" value="1"/>
</dbReference>
<name>A0A482VQF7_ASBVE</name>
<sequence length="199" mass="23396">MNKCSIEQTKQKIDLYYTVRSKIPELFENANPKLPHMRKMMDVIYLIALPKLTKNMNRVTMFKVRKYVPSNEYDFLSYYSHIINLVELRLKEDYFLGNIIILDMQNVPLEMVGKNPLNLSLKLTTIYKNVAKSPLEAIYIINYPPFVGHLLFIFQICLSRKIFERIRIIESVETLQELVGKEILPVEYGGEEKSLEELN</sequence>
<organism evidence="2 3">
    <name type="scientific">Asbolus verrucosus</name>
    <name type="common">Desert ironclad beetle</name>
    <dbReference type="NCBI Taxonomy" id="1661398"/>
    <lineage>
        <taxon>Eukaryota</taxon>
        <taxon>Metazoa</taxon>
        <taxon>Ecdysozoa</taxon>
        <taxon>Arthropoda</taxon>
        <taxon>Hexapoda</taxon>
        <taxon>Insecta</taxon>
        <taxon>Pterygota</taxon>
        <taxon>Neoptera</taxon>
        <taxon>Endopterygota</taxon>
        <taxon>Coleoptera</taxon>
        <taxon>Polyphaga</taxon>
        <taxon>Cucujiformia</taxon>
        <taxon>Tenebrionidae</taxon>
        <taxon>Pimeliinae</taxon>
        <taxon>Asbolus</taxon>
    </lineage>
</organism>
<comment type="caution">
    <text evidence="2">The sequence shown here is derived from an EMBL/GenBank/DDBJ whole genome shotgun (WGS) entry which is preliminary data.</text>
</comment>
<dbReference type="AlphaFoldDB" id="A0A482VQF7"/>
<dbReference type="GO" id="GO:0016020">
    <property type="term" value="C:membrane"/>
    <property type="evidence" value="ECO:0007669"/>
    <property type="project" value="TreeGrafter"/>
</dbReference>
<dbReference type="Gene3D" id="3.40.525.10">
    <property type="entry name" value="CRAL-TRIO lipid binding domain"/>
    <property type="match status" value="1"/>
</dbReference>
<accession>A0A482VQF7</accession>
<dbReference type="InterPro" id="IPR036865">
    <property type="entry name" value="CRAL-TRIO_dom_sf"/>
</dbReference>
<dbReference type="SUPFAM" id="SSF52087">
    <property type="entry name" value="CRAL/TRIO domain"/>
    <property type="match status" value="1"/>
</dbReference>
<gene>
    <name evidence="2" type="ORF">BDFB_001397</name>
</gene>
<dbReference type="Pfam" id="PF00650">
    <property type="entry name" value="CRAL_TRIO"/>
    <property type="match status" value="1"/>
</dbReference>
<evidence type="ECO:0000313" key="2">
    <source>
        <dbReference type="EMBL" id="RZC34974.1"/>
    </source>
</evidence>
<protein>
    <submittedName>
        <fullName evidence="2">CRAL TRIO domain containing protein</fullName>
    </submittedName>
</protein>
<proteinExistence type="predicted"/>